<dbReference type="Proteomes" id="UP000789901">
    <property type="component" value="Unassembled WGS sequence"/>
</dbReference>
<dbReference type="EMBL" id="CAJVQB010140532">
    <property type="protein sequence ID" value="CAG8854624.1"/>
    <property type="molecule type" value="Genomic_DNA"/>
</dbReference>
<organism evidence="1 2">
    <name type="scientific">Gigaspora margarita</name>
    <dbReference type="NCBI Taxonomy" id="4874"/>
    <lineage>
        <taxon>Eukaryota</taxon>
        <taxon>Fungi</taxon>
        <taxon>Fungi incertae sedis</taxon>
        <taxon>Mucoromycota</taxon>
        <taxon>Glomeromycotina</taxon>
        <taxon>Glomeromycetes</taxon>
        <taxon>Diversisporales</taxon>
        <taxon>Gigasporaceae</taxon>
        <taxon>Gigaspora</taxon>
    </lineage>
</organism>
<gene>
    <name evidence="1" type="ORF">GMARGA_LOCUS43445</name>
</gene>
<reference evidence="1 2" key="1">
    <citation type="submission" date="2021-06" db="EMBL/GenBank/DDBJ databases">
        <authorList>
            <person name="Kallberg Y."/>
            <person name="Tangrot J."/>
            <person name="Rosling A."/>
        </authorList>
    </citation>
    <scope>NUCLEOTIDE SEQUENCE [LARGE SCALE GENOMIC DNA]</scope>
    <source>
        <strain evidence="1 2">120-4 pot B 10/14</strain>
    </source>
</reference>
<evidence type="ECO:0000313" key="1">
    <source>
        <dbReference type="EMBL" id="CAG8854624.1"/>
    </source>
</evidence>
<evidence type="ECO:0000313" key="2">
    <source>
        <dbReference type="Proteomes" id="UP000789901"/>
    </source>
</evidence>
<protein>
    <submittedName>
        <fullName evidence="1">21474_t:CDS:1</fullName>
    </submittedName>
</protein>
<sequence>FIISQQSKLRVFSNELATLIAGKFVISVVDMLRIFILVVHNFNSSSSDFN</sequence>
<comment type="caution">
    <text evidence="1">The sequence shown here is derived from an EMBL/GenBank/DDBJ whole genome shotgun (WGS) entry which is preliminary data.</text>
</comment>
<keyword evidence="2" id="KW-1185">Reference proteome</keyword>
<feature type="non-terminal residue" evidence="1">
    <location>
        <position position="1"/>
    </location>
</feature>
<accession>A0ABN7XKZ5</accession>
<feature type="non-terminal residue" evidence="1">
    <location>
        <position position="50"/>
    </location>
</feature>
<name>A0ABN7XKZ5_GIGMA</name>
<proteinExistence type="predicted"/>